<dbReference type="SUPFAM" id="SSF51261">
    <property type="entry name" value="Duplicated hybrid motif"/>
    <property type="match status" value="1"/>
</dbReference>
<feature type="signal peptide" evidence="3">
    <location>
        <begin position="1"/>
        <end position="27"/>
    </location>
</feature>
<keyword evidence="5" id="KW-0378">Hydrolase</keyword>
<organism evidence="5 6">
    <name type="scientific">Micromonospora inositola</name>
    <dbReference type="NCBI Taxonomy" id="47865"/>
    <lineage>
        <taxon>Bacteria</taxon>
        <taxon>Bacillati</taxon>
        <taxon>Actinomycetota</taxon>
        <taxon>Actinomycetes</taxon>
        <taxon>Micromonosporales</taxon>
        <taxon>Micromonosporaceae</taxon>
        <taxon>Micromonospora</taxon>
    </lineage>
</organism>
<protein>
    <submittedName>
        <fullName evidence="5">Murein DD-endopeptidase MepM and murein hydrolase activator NlpD, contain LysM domain</fullName>
    </submittedName>
</protein>
<evidence type="ECO:0000256" key="2">
    <source>
        <dbReference type="SAM" id="MobiDB-lite"/>
    </source>
</evidence>
<dbReference type="InterPro" id="IPR011055">
    <property type="entry name" value="Dup_hybrid_motif"/>
</dbReference>
<feature type="chain" id="PRO_5038511400" evidence="3">
    <location>
        <begin position="28"/>
        <end position="408"/>
    </location>
</feature>
<dbReference type="Pfam" id="PF01551">
    <property type="entry name" value="Peptidase_M23"/>
    <property type="match status" value="1"/>
</dbReference>
<gene>
    <name evidence="5" type="ORF">GA0070613_4593</name>
</gene>
<evidence type="ECO:0000256" key="3">
    <source>
        <dbReference type="SAM" id="SignalP"/>
    </source>
</evidence>
<reference evidence="6" key="1">
    <citation type="submission" date="2016-06" db="EMBL/GenBank/DDBJ databases">
        <authorList>
            <person name="Varghese N."/>
            <person name="Submissions Spin"/>
        </authorList>
    </citation>
    <scope>NUCLEOTIDE SEQUENCE [LARGE SCALE GENOMIC DNA]</scope>
    <source>
        <strain evidence="6">DSM 43819</strain>
    </source>
</reference>
<evidence type="ECO:0000313" key="5">
    <source>
        <dbReference type="EMBL" id="SCG69361.1"/>
    </source>
</evidence>
<dbReference type="InterPro" id="IPR050570">
    <property type="entry name" value="Cell_wall_metabolism_enzyme"/>
</dbReference>
<dbReference type="PANTHER" id="PTHR21666">
    <property type="entry name" value="PEPTIDASE-RELATED"/>
    <property type="match status" value="1"/>
</dbReference>
<evidence type="ECO:0000256" key="1">
    <source>
        <dbReference type="ARBA" id="ARBA00022729"/>
    </source>
</evidence>
<dbReference type="PANTHER" id="PTHR21666:SF289">
    <property type="entry name" value="L-ALA--D-GLU ENDOPEPTIDASE"/>
    <property type="match status" value="1"/>
</dbReference>
<evidence type="ECO:0000259" key="4">
    <source>
        <dbReference type="Pfam" id="PF01551"/>
    </source>
</evidence>
<sequence length="408" mass="41932">MDRRWWRQATLATVAGAAALVTTPLCLDAGAGAAAAQTSAQGPLPLPTLPLPSLTVSLPPVTPPAVTLPPIKPPSIKLPTVKPPTVPSASPPAGEPTPPANTPPTAARPPQVGVPGPADNGGSMVDPGSAAAVIAADPGADLYPQPPVDAAGTPQARQVAGLSDVQHRIQYLQNILARTRDDLTRVQRGPDPVLQLLTALTAGGDADAASPFAVADSADVVDTPTGRAVALSGAIASGQAELTRRQQEEARLQQEINRRVRRVPAAAAPARSVATAGGAPLGRPLSGRLTSEFGTRFDPYYHVWQLHPGVDLAAPIGTPIVAVADGRVSRAGWYGGYGNYTCIDHGRADGQRLSTCYGHQSKLLVSPGQRVRAGQVIGLVGSTGASTGPHLHFEVRLGGRPVDPLPWI</sequence>
<evidence type="ECO:0000313" key="6">
    <source>
        <dbReference type="Proteomes" id="UP000198221"/>
    </source>
</evidence>
<feature type="compositionally biased region" description="Pro residues" evidence="2">
    <location>
        <begin position="81"/>
        <end position="102"/>
    </location>
</feature>
<dbReference type="AlphaFoldDB" id="A0A1C5JGC1"/>
<dbReference type="Gene3D" id="2.70.70.10">
    <property type="entry name" value="Glucose Permease (Domain IIA)"/>
    <property type="match status" value="1"/>
</dbReference>
<dbReference type="InterPro" id="IPR016047">
    <property type="entry name" value="M23ase_b-sheet_dom"/>
</dbReference>
<keyword evidence="6" id="KW-1185">Reference proteome</keyword>
<accession>A0A1C5JGC1</accession>
<proteinExistence type="predicted"/>
<dbReference type="GO" id="GO:0004222">
    <property type="term" value="F:metalloendopeptidase activity"/>
    <property type="evidence" value="ECO:0007669"/>
    <property type="project" value="TreeGrafter"/>
</dbReference>
<dbReference type="EMBL" id="LT607754">
    <property type="protein sequence ID" value="SCG69361.1"/>
    <property type="molecule type" value="Genomic_DNA"/>
</dbReference>
<dbReference type="RefSeq" id="WP_231929376.1">
    <property type="nucleotide sequence ID" value="NZ_LT607754.1"/>
</dbReference>
<dbReference type="Proteomes" id="UP000198221">
    <property type="component" value="Chromosome I"/>
</dbReference>
<feature type="region of interest" description="Disordered" evidence="2">
    <location>
        <begin position="67"/>
        <end position="128"/>
    </location>
</feature>
<keyword evidence="1 3" id="KW-0732">Signal</keyword>
<dbReference type="CDD" id="cd12797">
    <property type="entry name" value="M23_peptidase"/>
    <property type="match status" value="1"/>
</dbReference>
<feature type="domain" description="M23ase beta-sheet core" evidence="4">
    <location>
        <begin position="306"/>
        <end position="404"/>
    </location>
</feature>
<name>A0A1C5JGC1_9ACTN</name>